<keyword evidence="1" id="KW-0472">Membrane</keyword>
<evidence type="ECO:0008006" key="4">
    <source>
        <dbReference type="Google" id="ProtNLM"/>
    </source>
</evidence>
<dbReference type="EMBL" id="JAFFJS010000003">
    <property type="protein sequence ID" value="MBM9433410.1"/>
    <property type="molecule type" value="Genomic_DNA"/>
</dbReference>
<feature type="transmembrane region" description="Helical" evidence="1">
    <location>
        <begin position="31"/>
        <end position="48"/>
    </location>
</feature>
<proteinExistence type="predicted"/>
<accession>A0ABS2TFH4</accession>
<reference evidence="3" key="1">
    <citation type="submission" date="2021-02" db="EMBL/GenBank/DDBJ databases">
        <title>Leucobacter sp. CX169.</title>
        <authorList>
            <person name="Cheng Y."/>
        </authorList>
    </citation>
    <scope>NUCLEOTIDE SEQUENCE [LARGE SCALE GENOMIC DNA]</scope>
    <source>
        <strain evidence="3">JY899</strain>
    </source>
</reference>
<keyword evidence="1" id="KW-0812">Transmembrane</keyword>
<evidence type="ECO:0000313" key="2">
    <source>
        <dbReference type="EMBL" id="MBM9433410.1"/>
    </source>
</evidence>
<protein>
    <recommendedName>
        <fullName evidence="4">O-antigen ligase domain-containing protein</fullName>
    </recommendedName>
</protein>
<name>A0ABS2TFH4_9ACTO</name>
<sequence length="315" mass="33623">MGSYFLFFGGILVATLSSTLAHGLEREFFVNLAGIIASTIFVLALLQFHEPSKILDGVAVGLRILILGSLIWWIYDPISSLENSRFRGVMENANTFGFICALTCYVLLTRRRLTALDGLTLLALFALLFWSGSRASLIFLLLSIIALLFIRERRMGASLTILALIFGAAYLLANGSVLDAEILRPVNTRSDGWGLAGDILSEHPLFGVGVAVGESIPIAGTWASAAAWGGWIAVIGVTIAACFFLISSLRFGGLATGFAVSVLGYAVFESWMLSLSGPTALLVIAIWVALAQFPARLLNVDPAEDIASSDCPGTL</sequence>
<gene>
    <name evidence="2" type="ORF">JVW63_06845</name>
</gene>
<evidence type="ECO:0000256" key="1">
    <source>
        <dbReference type="SAM" id="Phobius"/>
    </source>
</evidence>
<feature type="transmembrane region" description="Helical" evidence="1">
    <location>
        <begin position="279"/>
        <end position="298"/>
    </location>
</feature>
<feature type="transmembrane region" description="Helical" evidence="1">
    <location>
        <begin position="156"/>
        <end position="173"/>
    </location>
</feature>
<dbReference type="RefSeq" id="WP_187996702.1">
    <property type="nucleotide sequence ID" value="NZ_JACEXG010000003.1"/>
</dbReference>
<keyword evidence="1" id="KW-1133">Transmembrane helix</keyword>
<feature type="transmembrane region" description="Helical" evidence="1">
    <location>
        <begin position="253"/>
        <end position="273"/>
    </location>
</feature>
<keyword evidence="3" id="KW-1185">Reference proteome</keyword>
<feature type="transmembrane region" description="Helical" evidence="1">
    <location>
        <begin position="225"/>
        <end position="246"/>
    </location>
</feature>
<organism evidence="2 3">
    <name type="scientific">Flaviflexus equikiangi</name>
    <dbReference type="NCBI Taxonomy" id="2758573"/>
    <lineage>
        <taxon>Bacteria</taxon>
        <taxon>Bacillati</taxon>
        <taxon>Actinomycetota</taxon>
        <taxon>Actinomycetes</taxon>
        <taxon>Actinomycetales</taxon>
        <taxon>Actinomycetaceae</taxon>
        <taxon>Flaviflexus</taxon>
    </lineage>
</organism>
<feature type="transmembrane region" description="Helical" evidence="1">
    <location>
        <begin position="121"/>
        <end position="149"/>
    </location>
</feature>
<dbReference type="Proteomes" id="UP000705983">
    <property type="component" value="Unassembled WGS sequence"/>
</dbReference>
<comment type="caution">
    <text evidence="2">The sequence shown here is derived from an EMBL/GenBank/DDBJ whole genome shotgun (WGS) entry which is preliminary data.</text>
</comment>
<evidence type="ECO:0000313" key="3">
    <source>
        <dbReference type="Proteomes" id="UP000705983"/>
    </source>
</evidence>
<feature type="transmembrane region" description="Helical" evidence="1">
    <location>
        <begin position="55"/>
        <end position="75"/>
    </location>
</feature>